<proteinExistence type="predicted"/>
<dbReference type="EMBL" id="RJVU01047928">
    <property type="protein sequence ID" value="ROL43548.1"/>
    <property type="molecule type" value="Genomic_DNA"/>
</dbReference>
<feature type="signal peptide" evidence="1">
    <location>
        <begin position="1"/>
        <end position="22"/>
    </location>
</feature>
<protein>
    <submittedName>
        <fullName evidence="2">Uncharacterized protein</fullName>
    </submittedName>
</protein>
<evidence type="ECO:0000256" key="1">
    <source>
        <dbReference type="SAM" id="SignalP"/>
    </source>
</evidence>
<evidence type="ECO:0000313" key="3">
    <source>
        <dbReference type="Proteomes" id="UP000281406"/>
    </source>
</evidence>
<sequence>MVPSSVLIFLGLLYLCVQGIQGDVNTAALAKMIQYFDDNVQPRTKPDVQYAIAIIVPQAQCTDEQADIQTVFSREDAEHAPMVPLRGLIFLCLLHLCVQGIQGVNTAVLAKMVQYFYDNVQPKTQSQTDAQYAIAIGVPPDQCTKEGSDIQTVFPQQDAKLVKDKLKNGEKCFLCTSSKVIATRPDLKTKEHAEHILLYPPPDEKSKLSPMDELLAKADKDSCVVFYSYNSPCVKTCIKSDDNILAGLSNWINIRKEGMNAFVFQEIWQKDKKKDLQEEFLKINAVVPLYRCKKTSNVMACRKCVENNIMDPFCLPEKK</sequence>
<dbReference type="OrthoDB" id="9410992at2759"/>
<accession>A0A3N0YCQ0</accession>
<dbReference type="InterPro" id="IPR040958">
    <property type="entry name" value="SNAD1"/>
</dbReference>
<evidence type="ECO:0000313" key="2">
    <source>
        <dbReference type="EMBL" id="ROL43548.1"/>
    </source>
</evidence>
<reference evidence="2 3" key="1">
    <citation type="submission" date="2018-10" db="EMBL/GenBank/DDBJ databases">
        <title>Genome assembly for a Yunnan-Guizhou Plateau 3E fish, Anabarilius grahami (Regan), and its evolutionary and genetic applications.</title>
        <authorList>
            <person name="Jiang W."/>
        </authorList>
    </citation>
    <scope>NUCLEOTIDE SEQUENCE [LARGE SCALE GENOMIC DNA]</scope>
    <source>
        <strain evidence="2">AG-KIZ</strain>
        <tissue evidence="2">Muscle</tissue>
    </source>
</reference>
<dbReference type="AlphaFoldDB" id="A0A3N0YCQ0"/>
<gene>
    <name evidence="2" type="ORF">DPX16_13479</name>
</gene>
<comment type="caution">
    <text evidence="2">The sequence shown here is derived from an EMBL/GenBank/DDBJ whole genome shotgun (WGS) entry which is preliminary data.</text>
</comment>
<keyword evidence="3" id="KW-1185">Reference proteome</keyword>
<name>A0A3N0YCQ0_ANAGA</name>
<feature type="chain" id="PRO_5017938907" evidence="1">
    <location>
        <begin position="23"/>
        <end position="319"/>
    </location>
</feature>
<dbReference type="Proteomes" id="UP000281406">
    <property type="component" value="Unassembled WGS sequence"/>
</dbReference>
<keyword evidence="1" id="KW-0732">Signal</keyword>
<organism evidence="2 3">
    <name type="scientific">Anabarilius grahami</name>
    <name type="common">Kanglang fish</name>
    <name type="synonym">Barilius grahami</name>
    <dbReference type="NCBI Taxonomy" id="495550"/>
    <lineage>
        <taxon>Eukaryota</taxon>
        <taxon>Metazoa</taxon>
        <taxon>Chordata</taxon>
        <taxon>Craniata</taxon>
        <taxon>Vertebrata</taxon>
        <taxon>Euteleostomi</taxon>
        <taxon>Actinopterygii</taxon>
        <taxon>Neopterygii</taxon>
        <taxon>Teleostei</taxon>
        <taxon>Ostariophysi</taxon>
        <taxon>Cypriniformes</taxon>
        <taxon>Xenocyprididae</taxon>
        <taxon>Xenocypridinae</taxon>
        <taxon>Xenocypridinae incertae sedis</taxon>
        <taxon>Anabarilius</taxon>
    </lineage>
</organism>
<dbReference type="Pfam" id="PF18744">
    <property type="entry name" value="SNAD1"/>
    <property type="match status" value="2"/>
</dbReference>